<feature type="domain" description="Schwannomin interacting protein 1 C-terminal" evidence="3">
    <location>
        <begin position="45"/>
        <end position="114"/>
    </location>
</feature>
<feature type="coiled-coil region" evidence="1">
    <location>
        <begin position="129"/>
        <end position="196"/>
    </location>
</feature>
<comment type="caution">
    <text evidence="4">The sequence shown here is derived from an EMBL/GenBank/DDBJ whole genome shotgun (WGS) entry which is preliminary data.</text>
</comment>
<reference evidence="4 5" key="1">
    <citation type="submission" date="2021-06" db="EMBL/GenBank/DDBJ databases">
        <authorList>
            <person name="Palmer J.M."/>
        </authorList>
    </citation>
    <scope>NUCLEOTIDE SEQUENCE [LARGE SCALE GENOMIC DNA]</scope>
    <source>
        <strain evidence="4 5">CL_MEX2019</strain>
        <tissue evidence="4">Muscle</tissue>
    </source>
</reference>
<dbReference type="Pfam" id="PF10148">
    <property type="entry name" value="SCHIP-1_C"/>
    <property type="match status" value="2"/>
</dbReference>
<dbReference type="PANTHER" id="PTHR13103">
    <property type="entry name" value="SCHWANNOMIN INTERACTING PROTEIN 1"/>
    <property type="match status" value="1"/>
</dbReference>
<dbReference type="PANTHER" id="PTHR13103:SF4">
    <property type="entry name" value="SCHWANNOMIN-INTERACTING PROTEIN 1-LIKE ISOFORM X1"/>
    <property type="match status" value="1"/>
</dbReference>
<feature type="domain" description="Schwannomin interacting protein 1 C-terminal" evidence="3">
    <location>
        <begin position="156"/>
        <end position="222"/>
    </location>
</feature>
<evidence type="ECO:0000256" key="2">
    <source>
        <dbReference type="SAM" id="MobiDB-lite"/>
    </source>
</evidence>
<dbReference type="EMBL" id="JAHUTJ010017686">
    <property type="protein sequence ID" value="MED6271030.1"/>
    <property type="molecule type" value="Genomic_DNA"/>
</dbReference>
<keyword evidence="5" id="KW-1185">Reference proteome</keyword>
<evidence type="ECO:0000256" key="1">
    <source>
        <dbReference type="SAM" id="Coils"/>
    </source>
</evidence>
<evidence type="ECO:0000259" key="3">
    <source>
        <dbReference type="Pfam" id="PF10148"/>
    </source>
</evidence>
<protein>
    <recommendedName>
        <fullName evidence="3">Schwannomin interacting protein 1 C-terminal domain-containing protein</fullName>
    </recommendedName>
</protein>
<evidence type="ECO:0000313" key="4">
    <source>
        <dbReference type="EMBL" id="MED6271030.1"/>
    </source>
</evidence>
<dbReference type="InterPro" id="IPR039045">
    <property type="entry name" value="SCHIP_1"/>
</dbReference>
<accession>A0ABU7DA49</accession>
<feature type="region of interest" description="Disordered" evidence="2">
    <location>
        <begin position="102"/>
        <end position="125"/>
    </location>
</feature>
<dbReference type="Proteomes" id="UP001352852">
    <property type="component" value="Unassembled WGS sequence"/>
</dbReference>
<dbReference type="InterPro" id="IPR015649">
    <property type="entry name" value="SCHIP_1_C"/>
</dbReference>
<gene>
    <name evidence="4" type="ORF">CHARACLAT_016160</name>
</gene>
<organism evidence="4 5">
    <name type="scientific">Characodon lateralis</name>
    <dbReference type="NCBI Taxonomy" id="208331"/>
    <lineage>
        <taxon>Eukaryota</taxon>
        <taxon>Metazoa</taxon>
        <taxon>Chordata</taxon>
        <taxon>Craniata</taxon>
        <taxon>Vertebrata</taxon>
        <taxon>Euteleostomi</taxon>
        <taxon>Actinopterygii</taxon>
        <taxon>Neopterygii</taxon>
        <taxon>Teleostei</taxon>
        <taxon>Neoteleostei</taxon>
        <taxon>Acanthomorphata</taxon>
        <taxon>Ovalentaria</taxon>
        <taxon>Atherinomorphae</taxon>
        <taxon>Cyprinodontiformes</taxon>
        <taxon>Goodeidae</taxon>
        <taxon>Characodon</taxon>
    </lineage>
</organism>
<name>A0ABU7DA49_9TELE</name>
<proteinExistence type="predicted"/>
<sequence>MEGEKETAEEKEHLPHISVDHQELPIMHWEELSQRIAELEKQEQERREKRRMGVRTEDRQEGNWREVWEEDEDDVRRGRVTVAASRLNNHKNLQLCFINNSDTEEEDEGADRKVPVGPGHNGRYGSGLKQEVAAALRALRDNLLAEQKELEENQAGCSCGVQWKHLESWELQGRSMQQLSSLRASLQQEVHALSSDLVAHLLVRDQLRTKQDAMLLDVGDLT</sequence>
<evidence type="ECO:0000313" key="5">
    <source>
        <dbReference type="Proteomes" id="UP001352852"/>
    </source>
</evidence>
<feature type="region of interest" description="Disordered" evidence="2">
    <location>
        <begin position="1"/>
        <end position="22"/>
    </location>
</feature>
<keyword evidence="1" id="KW-0175">Coiled coil</keyword>